<reference evidence="2" key="1">
    <citation type="journal article" date="2023" name="Mol. Phylogenet. Evol.">
        <title>Genome-scale phylogeny and comparative genomics of the fungal order Sordariales.</title>
        <authorList>
            <person name="Hensen N."/>
            <person name="Bonometti L."/>
            <person name="Westerberg I."/>
            <person name="Brannstrom I.O."/>
            <person name="Guillou S."/>
            <person name="Cros-Aarteil S."/>
            <person name="Calhoun S."/>
            <person name="Haridas S."/>
            <person name="Kuo A."/>
            <person name="Mondo S."/>
            <person name="Pangilinan J."/>
            <person name="Riley R."/>
            <person name="LaButti K."/>
            <person name="Andreopoulos B."/>
            <person name="Lipzen A."/>
            <person name="Chen C."/>
            <person name="Yan M."/>
            <person name="Daum C."/>
            <person name="Ng V."/>
            <person name="Clum A."/>
            <person name="Steindorff A."/>
            <person name="Ohm R.A."/>
            <person name="Martin F."/>
            <person name="Silar P."/>
            <person name="Natvig D.O."/>
            <person name="Lalanne C."/>
            <person name="Gautier V."/>
            <person name="Ament-Velasquez S.L."/>
            <person name="Kruys A."/>
            <person name="Hutchinson M.I."/>
            <person name="Powell A.J."/>
            <person name="Barry K."/>
            <person name="Miller A.N."/>
            <person name="Grigoriev I.V."/>
            <person name="Debuchy R."/>
            <person name="Gladieux P."/>
            <person name="Hiltunen Thoren M."/>
            <person name="Johannesson H."/>
        </authorList>
    </citation>
    <scope>NUCLEOTIDE SEQUENCE</scope>
    <source>
        <strain evidence="2">CBS 538.74</strain>
    </source>
</reference>
<organism evidence="2 3">
    <name type="scientific">Chaetomidium leptoderma</name>
    <dbReference type="NCBI Taxonomy" id="669021"/>
    <lineage>
        <taxon>Eukaryota</taxon>
        <taxon>Fungi</taxon>
        <taxon>Dikarya</taxon>
        <taxon>Ascomycota</taxon>
        <taxon>Pezizomycotina</taxon>
        <taxon>Sordariomycetes</taxon>
        <taxon>Sordariomycetidae</taxon>
        <taxon>Sordariales</taxon>
        <taxon>Chaetomiaceae</taxon>
        <taxon>Chaetomidium</taxon>
    </lineage>
</organism>
<proteinExistence type="predicted"/>
<dbReference type="EMBL" id="MU857565">
    <property type="protein sequence ID" value="KAK4148338.1"/>
    <property type="molecule type" value="Genomic_DNA"/>
</dbReference>
<evidence type="ECO:0000313" key="3">
    <source>
        <dbReference type="Proteomes" id="UP001302745"/>
    </source>
</evidence>
<name>A0AAN6VBE5_9PEZI</name>
<keyword evidence="3" id="KW-1185">Reference proteome</keyword>
<comment type="caution">
    <text evidence="2">The sequence shown here is derived from an EMBL/GenBank/DDBJ whole genome shotgun (WGS) entry which is preliminary data.</text>
</comment>
<dbReference type="Proteomes" id="UP001302745">
    <property type="component" value="Unassembled WGS sequence"/>
</dbReference>
<evidence type="ECO:0000256" key="1">
    <source>
        <dbReference type="SAM" id="MobiDB-lite"/>
    </source>
</evidence>
<evidence type="ECO:0000313" key="2">
    <source>
        <dbReference type="EMBL" id="KAK4148338.1"/>
    </source>
</evidence>
<sequence length="261" mass="29718">MSLAFTSEYCQTNCCPPWLDPRAPCAPSPTKGFHDLPIPGEPRLLKVTYQPPSVEEVVDEDLPREHRLQKVSYQAPSVEELVDEDLPKTPTETAQSRKARAKEHRANAVKAYNERCAQEDRTTAQRAGRARQAPAPVIAGQRRWQTKQEGPYRLFQPPLITSPTPVQPNMGDINMVKALNFAKFCQQDGVQVMLTSWDEIYSDEAEEKTRSPLPEEITAELCRNVALGRGDKMRALRLFPRDWHDVIEECYHPLRINKITD</sequence>
<accession>A0AAN6VBE5</accession>
<protein>
    <submittedName>
        <fullName evidence="2">Uncharacterized protein</fullName>
    </submittedName>
</protein>
<feature type="region of interest" description="Disordered" evidence="1">
    <location>
        <begin position="89"/>
        <end position="108"/>
    </location>
</feature>
<gene>
    <name evidence="2" type="ORF">C8A00DRAFT_39147</name>
</gene>
<feature type="non-terminal residue" evidence="2">
    <location>
        <position position="261"/>
    </location>
</feature>
<dbReference type="AlphaFoldDB" id="A0AAN6VBE5"/>
<reference evidence="2" key="2">
    <citation type="submission" date="2023-05" db="EMBL/GenBank/DDBJ databases">
        <authorList>
            <consortium name="Lawrence Berkeley National Laboratory"/>
            <person name="Steindorff A."/>
            <person name="Hensen N."/>
            <person name="Bonometti L."/>
            <person name="Westerberg I."/>
            <person name="Brannstrom I.O."/>
            <person name="Guillou S."/>
            <person name="Cros-Aarteil S."/>
            <person name="Calhoun S."/>
            <person name="Haridas S."/>
            <person name="Kuo A."/>
            <person name="Mondo S."/>
            <person name="Pangilinan J."/>
            <person name="Riley R."/>
            <person name="Labutti K."/>
            <person name="Andreopoulos B."/>
            <person name="Lipzen A."/>
            <person name="Chen C."/>
            <person name="Yanf M."/>
            <person name="Daum C."/>
            <person name="Ng V."/>
            <person name="Clum A."/>
            <person name="Ohm R."/>
            <person name="Martin F."/>
            <person name="Silar P."/>
            <person name="Natvig D."/>
            <person name="Lalanne C."/>
            <person name="Gautier V."/>
            <person name="Ament-Velasquez S.L."/>
            <person name="Kruys A."/>
            <person name="Hutchinson M.I."/>
            <person name="Powell A.J."/>
            <person name="Barry K."/>
            <person name="Miller A.N."/>
            <person name="Grigoriev I.V."/>
            <person name="Debuchy R."/>
            <person name="Gladieux P."/>
            <person name="Thoren M.H."/>
            <person name="Johannesson H."/>
        </authorList>
    </citation>
    <scope>NUCLEOTIDE SEQUENCE</scope>
    <source>
        <strain evidence="2">CBS 538.74</strain>
    </source>
</reference>